<gene>
    <name evidence="4" type="ORF">D1164_07490</name>
</gene>
<name>A0A399D3Q1_9BACT</name>
<reference evidence="4 5" key="1">
    <citation type="journal article" date="2015" name="Int. J. Syst. Evol. Microbiol.">
        <title>Mariniphaga sediminis sp. nov., isolated from coastal sediment.</title>
        <authorList>
            <person name="Wang F.Q."/>
            <person name="Shen Q.Y."/>
            <person name="Chen G.J."/>
            <person name="Du Z.J."/>
        </authorList>
    </citation>
    <scope>NUCLEOTIDE SEQUENCE [LARGE SCALE GENOMIC DNA]</scope>
    <source>
        <strain evidence="4 5">SY21</strain>
    </source>
</reference>
<evidence type="ECO:0000259" key="2">
    <source>
        <dbReference type="PROSITE" id="PS50110"/>
    </source>
</evidence>
<evidence type="ECO:0000259" key="3">
    <source>
        <dbReference type="PROSITE" id="PS50930"/>
    </source>
</evidence>
<dbReference type="Proteomes" id="UP000266441">
    <property type="component" value="Unassembled WGS sequence"/>
</dbReference>
<dbReference type="GO" id="GO:0003677">
    <property type="term" value="F:DNA binding"/>
    <property type="evidence" value="ECO:0007669"/>
    <property type="project" value="UniProtKB-KW"/>
</dbReference>
<keyword evidence="5" id="KW-1185">Reference proteome</keyword>
<comment type="caution">
    <text evidence="4">The sequence shown here is derived from an EMBL/GenBank/DDBJ whole genome shotgun (WGS) entry which is preliminary data.</text>
</comment>
<dbReference type="AlphaFoldDB" id="A0A399D3Q1"/>
<dbReference type="InterPro" id="IPR011006">
    <property type="entry name" value="CheY-like_superfamily"/>
</dbReference>
<dbReference type="OrthoDB" id="1490554at2"/>
<dbReference type="Gene3D" id="2.40.50.1020">
    <property type="entry name" value="LytTr DNA-binding domain"/>
    <property type="match status" value="1"/>
</dbReference>
<dbReference type="InterPro" id="IPR007492">
    <property type="entry name" value="LytTR_DNA-bd_dom"/>
</dbReference>
<accession>A0A399D3Q1</accession>
<feature type="domain" description="Response regulatory" evidence="2">
    <location>
        <begin position="4"/>
        <end position="115"/>
    </location>
</feature>
<dbReference type="EMBL" id="QWET01000004">
    <property type="protein sequence ID" value="RIH66096.1"/>
    <property type="molecule type" value="Genomic_DNA"/>
</dbReference>
<dbReference type="InterPro" id="IPR046947">
    <property type="entry name" value="LytR-like"/>
</dbReference>
<dbReference type="PROSITE" id="PS50930">
    <property type="entry name" value="HTH_LYTTR"/>
    <property type="match status" value="1"/>
</dbReference>
<evidence type="ECO:0000313" key="4">
    <source>
        <dbReference type="EMBL" id="RIH66096.1"/>
    </source>
</evidence>
<dbReference type="Pfam" id="PF04397">
    <property type="entry name" value="LytTR"/>
    <property type="match status" value="1"/>
</dbReference>
<protein>
    <submittedName>
        <fullName evidence="4">DNA-binding response regulator</fullName>
    </submittedName>
</protein>
<dbReference type="SMART" id="SM00448">
    <property type="entry name" value="REC"/>
    <property type="match status" value="1"/>
</dbReference>
<dbReference type="SMART" id="SM00850">
    <property type="entry name" value="LytTR"/>
    <property type="match status" value="1"/>
</dbReference>
<dbReference type="InterPro" id="IPR001789">
    <property type="entry name" value="Sig_transdc_resp-reg_receiver"/>
</dbReference>
<dbReference type="Gene3D" id="3.40.50.2300">
    <property type="match status" value="1"/>
</dbReference>
<dbReference type="SUPFAM" id="SSF52172">
    <property type="entry name" value="CheY-like"/>
    <property type="match status" value="1"/>
</dbReference>
<dbReference type="PANTHER" id="PTHR37299:SF1">
    <property type="entry name" value="STAGE 0 SPORULATION PROTEIN A HOMOLOG"/>
    <property type="match status" value="1"/>
</dbReference>
<organism evidence="4 5">
    <name type="scientific">Mariniphaga sediminis</name>
    <dbReference type="NCBI Taxonomy" id="1628158"/>
    <lineage>
        <taxon>Bacteria</taxon>
        <taxon>Pseudomonadati</taxon>
        <taxon>Bacteroidota</taxon>
        <taxon>Bacteroidia</taxon>
        <taxon>Marinilabiliales</taxon>
        <taxon>Prolixibacteraceae</taxon>
        <taxon>Mariniphaga</taxon>
    </lineage>
</organism>
<dbReference type="PROSITE" id="PS50110">
    <property type="entry name" value="RESPONSE_REGULATORY"/>
    <property type="match status" value="1"/>
</dbReference>
<keyword evidence="1" id="KW-0597">Phosphoprotein</keyword>
<dbReference type="GO" id="GO:0000156">
    <property type="term" value="F:phosphorelay response regulator activity"/>
    <property type="evidence" value="ECO:0007669"/>
    <property type="project" value="InterPro"/>
</dbReference>
<sequence>MEVKAMIVDDEPLAQNVIDQYAKKLPNLLLIAKCSDAICAHQVLQEKKVDLIFLDINMPKLSGISFLKNLKDAPLVIFTTAYSEYALEGFELDAVDYLKKPFSFERFCKAFFKAEELLRLKEADQNRNKEIPEEKDFLFIKSNKKTYKVNFHEIYFVEGLGDYIQIHLKSQKIIANLSMKKMMEILPSEEFFRIHKSYIISIDKLELVEGNSIIINKKRLPVGNSYRQQFMEYVNSFGIS</sequence>
<evidence type="ECO:0000256" key="1">
    <source>
        <dbReference type="PROSITE-ProRule" id="PRU00169"/>
    </source>
</evidence>
<dbReference type="Pfam" id="PF00072">
    <property type="entry name" value="Response_reg"/>
    <property type="match status" value="1"/>
</dbReference>
<feature type="modified residue" description="4-aspartylphosphate" evidence="1">
    <location>
        <position position="55"/>
    </location>
</feature>
<feature type="domain" description="HTH LytTR-type" evidence="3">
    <location>
        <begin position="138"/>
        <end position="236"/>
    </location>
</feature>
<dbReference type="PANTHER" id="PTHR37299">
    <property type="entry name" value="TRANSCRIPTIONAL REGULATOR-RELATED"/>
    <property type="match status" value="1"/>
</dbReference>
<keyword evidence="4" id="KW-0238">DNA-binding</keyword>
<dbReference type="RefSeq" id="WP_119349330.1">
    <property type="nucleotide sequence ID" value="NZ_JBFHKJ010000138.1"/>
</dbReference>
<proteinExistence type="predicted"/>
<evidence type="ECO:0000313" key="5">
    <source>
        <dbReference type="Proteomes" id="UP000266441"/>
    </source>
</evidence>